<evidence type="ECO:0000256" key="1">
    <source>
        <dbReference type="ARBA" id="ARBA00023186"/>
    </source>
</evidence>
<dbReference type="PROSITE" id="PS50076">
    <property type="entry name" value="DNAJ_2"/>
    <property type="match status" value="1"/>
</dbReference>
<dbReference type="InterPro" id="IPR001623">
    <property type="entry name" value="DnaJ_domain"/>
</dbReference>
<feature type="domain" description="J" evidence="2">
    <location>
        <begin position="5"/>
        <end position="68"/>
    </location>
</feature>
<dbReference type="SMART" id="SM00271">
    <property type="entry name" value="DnaJ"/>
    <property type="match status" value="1"/>
</dbReference>
<dbReference type="InterPro" id="IPR050817">
    <property type="entry name" value="DjlA_DnaK_co-chaperone"/>
</dbReference>
<dbReference type="PRINTS" id="PR00625">
    <property type="entry name" value="JDOMAIN"/>
</dbReference>
<reference evidence="4" key="1">
    <citation type="submission" date="2019-05" db="EMBL/GenBank/DDBJ databases">
        <title>Complete sequence of plasmid p447-IMP harbouring the metallo-beta-lactamase gene blaIMP-8.</title>
        <authorList>
            <person name="Zhan Z."/>
            <person name="Feng J."/>
            <person name="Jiang X."/>
            <person name="Liang Q."/>
            <person name="Liang L."/>
            <person name="Yuan M."/>
            <person name="Fang H."/>
            <person name="Li P."/>
            <person name="Zhou D."/>
        </authorList>
    </citation>
    <scope>NUCLEOTIDE SEQUENCE</scope>
    <source>
        <strain evidence="4">447</strain>
        <plasmid evidence="4">p447-IMP</plasmid>
    </source>
</reference>
<dbReference type="Pfam" id="PF00226">
    <property type="entry name" value="DnaJ"/>
    <property type="match status" value="1"/>
</dbReference>
<dbReference type="EMBL" id="KY978631">
    <property type="protein sequence ID" value="ASS84972.1"/>
    <property type="molecule type" value="Genomic_DNA"/>
</dbReference>
<dbReference type="SUPFAM" id="SSF46565">
    <property type="entry name" value="Chaperone J-domain"/>
    <property type="match status" value="1"/>
</dbReference>
<proteinExistence type="predicted"/>
<dbReference type="InterPro" id="IPR036869">
    <property type="entry name" value="J_dom_sf"/>
</dbReference>
<organism evidence="4">
    <name type="scientific">Klebsiella pneumoniae</name>
    <dbReference type="NCBI Taxonomy" id="573"/>
    <lineage>
        <taxon>Bacteria</taxon>
        <taxon>Pseudomonadati</taxon>
        <taxon>Pseudomonadota</taxon>
        <taxon>Gammaproteobacteria</taxon>
        <taxon>Enterobacterales</taxon>
        <taxon>Enterobacteriaceae</taxon>
        <taxon>Klebsiella/Raoultella group</taxon>
        <taxon>Klebsiella</taxon>
        <taxon>Klebsiella pneumoniae complex</taxon>
    </lineage>
</organism>
<dbReference type="AlphaFoldDB" id="A0A223DQK7"/>
<gene>
    <name evidence="4" type="primary">dnaJ</name>
</gene>
<accession>A0A223DQK7</accession>
<dbReference type="PROSITE" id="PS51038">
    <property type="entry name" value="BAH"/>
    <property type="match status" value="1"/>
</dbReference>
<dbReference type="Gene3D" id="1.10.287.110">
    <property type="entry name" value="DnaJ domain"/>
    <property type="match status" value="1"/>
</dbReference>
<keyword evidence="1" id="KW-0143">Chaperone</keyword>
<evidence type="ECO:0000313" key="4">
    <source>
        <dbReference type="EMBL" id="ASS84972.1"/>
    </source>
</evidence>
<dbReference type="PANTHER" id="PTHR24074">
    <property type="entry name" value="CO-CHAPERONE PROTEIN DJLA"/>
    <property type="match status" value="1"/>
</dbReference>
<dbReference type="InterPro" id="IPR001025">
    <property type="entry name" value="BAH_dom"/>
</dbReference>
<sequence length="172" mass="19896">MNIQEALNVFGLSGDVTEADIKKAFKRLSLKYHPDRNPELGGEMMKMINAARDFLLANLDKIKYGQSTEQADYYDFSEEMENVLRELAGLTDIVFEIIGNWVWISGDTKTHKDTLKALKCRWASKKQQWFYRPEEHKSRRSFGEMSIDEIRDKFGSFGKRKSSGRKNLQAAC</sequence>
<dbReference type="RefSeq" id="WP_172690119.1">
    <property type="nucleotide sequence ID" value="NZ_KY978631.1"/>
</dbReference>
<evidence type="ECO:0000259" key="2">
    <source>
        <dbReference type="PROSITE" id="PS50076"/>
    </source>
</evidence>
<dbReference type="CDD" id="cd06257">
    <property type="entry name" value="DnaJ"/>
    <property type="match status" value="1"/>
</dbReference>
<evidence type="ECO:0000259" key="3">
    <source>
        <dbReference type="PROSITE" id="PS51038"/>
    </source>
</evidence>
<name>A0A223DQK7_KLEPN</name>
<feature type="domain" description="BAH" evidence="3">
    <location>
        <begin position="94"/>
        <end position="172"/>
    </location>
</feature>
<keyword evidence="4" id="KW-0614">Plasmid</keyword>
<geneLocation type="plasmid" evidence="4">
    <name>p447-IMP</name>
</geneLocation>
<dbReference type="GO" id="GO:0003682">
    <property type="term" value="F:chromatin binding"/>
    <property type="evidence" value="ECO:0007669"/>
    <property type="project" value="InterPro"/>
</dbReference>
<protein>
    <submittedName>
        <fullName evidence="4">DnaJ-class molecular chaperone domain protein</fullName>
    </submittedName>
</protein>